<proteinExistence type="predicted"/>
<feature type="signal peptide" evidence="2">
    <location>
        <begin position="1"/>
        <end position="20"/>
    </location>
</feature>
<feature type="compositionally biased region" description="Basic and acidic residues" evidence="1">
    <location>
        <begin position="117"/>
        <end position="131"/>
    </location>
</feature>
<sequence>MKFFALKSLLTFAVLTLVASVNIPDSNAYRKYCQGVVTELKVYGISLDIRACGHIDIRRLHIDISRPIRHDCKTLVQSANILGLRCDERQCVKSRLGHGNGEHIKKRAYDAGAGGGKDSHCRGGKDDKDGGHPTVKGGANKDHGVKKGYDTKSAPRLNGHGSKDGKDGSGKKHSDTDKNNHRKIHKGKGDNNGKVDHDFGAGRGHELHGRKDNHPTKCRGCS</sequence>
<evidence type="ECO:0000313" key="4">
    <source>
        <dbReference type="Proteomes" id="UP001479436"/>
    </source>
</evidence>
<name>A0ABR2WR61_9FUNG</name>
<dbReference type="Proteomes" id="UP001479436">
    <property type="component" value="Unassembled WGS sequence"/>
</dbReference>
<feature type="compositionally biased region" description="Basic and acidic residues" evidence="1">
    <location>
        <begin position="139"/>
        <end position="150"/>
    </location>
</feature>
<organism evidence="3 4">
    <name type="scientific">Basidiobolus ranarum</name>
    <dbReference type="NCBI Taxonomy" id="34480"/>
    <lineage>
        <taxon>Eukaryota</taxon>
        <taxon>Fungi</taxon>
        <taxon>Fungi incertae sedis</taxon>
        <taxon>Zoopagomycota</taxon>
        <taxon>Entomophthoromycotina</taxon>
        <taxon>Basidiobolomycetes</taxon>
        <taxon>Basidiobolales</taxon>
        <taxon>Basidiobolaceae</taxon>
        <taxon>Basidiobolus</taxon>
    </lineage>
</organism>
<reference evidence="3 4" key="1">
    <citation type="submission" date="2023-04" db="EMBL/GenBank/DDBJ databases">
        <title>Genome of Basidiobolus ranarum AG-B5.</title>
        <authorList>
            <person name="Stajich J.E."/>
            <person name="Carter-House D."/>
            <person name="Gryganskyi A."/>
        </authorList>
    </citation>
    <scope>NUCLEOTIDE SEQUENCE [LARGE SCALE GENOMIC DNA]</scope>
    <source>
        <strain evidence="3 4">AG-B5</strain>
    </source>
</reference>
<feature type="compositionally biased region" description="Basic and acidic residues" evidence="1">
    <location>
        <begin position="161"/>
        <end position="179"/>
    </location>
</feature>
<comment type="caution">
    <text evidence="3">The sequence shown here is derived from an EMBL/GenBank/DDBJ whole genome shotgun (WGS) entry which is preliminary data.</text>
</comment>
<evidence type="ECO:0000256" key="2">
    <source>
        <dbReference type="SAM" id="SignalP"/>
    </source>
</evidence>
<keyword evidence="2" id="KW-0732">Signal</keyword>
<feature type="chain" id="PRO_5046345341" evidence="2">
    <location>
        <begin position="21"/>
        <end position="222"/>
    </location>
</feature>
<accession>A0ABR2WR61</accession>
<feature type="compositionally biased region" description="Basic and acidic residues" evidence="1">
    <location>
        <begin position="187"/>
        <end position="215"/>
    </location>
</feature>
<gene>
    <name evidence="3" type="ORF">K7432_008858</name>
</gene>
<feature type="region of interest" description="Disordered" evidence="1">
    <location>
        <begin position="108"/>
        <end position="222"/>
    </location>
</feature>
<evidence type="ECO:0000256" key="1">
    <source>
        <dbReference type="SAM" id="MobiDB-lite"/>
    </source>
</evidence>
<protein>
    <submittedName>
        <fullName evidence="3">Uncharacterized protein</fullName>
    </submittedName>
</protein>
<keyword evidence="4" id="KW-1185">Reference proteome</keyword>
<dbReference type="EMBL" id="JASJQH010000515">
    <property type="protein sequence ID" value="KAK9764002.1"/>
    <property type="molecule type" value="Genomic_DNA"/>
</dbReference>
<evidence type="ECO:0000313" key="3">
    <source>
        <dbReference type="EMBL" id="KAK9764002.1"/>
    </source>
</evidence>